<dbReference type="AlphaFoldDB" id="A0A7J6TPU5"/>
<evidence type="ECO:0000313" key="2">
    <source>
        <dbReference type="EMBL" id="KAF4746360.1"/>
    </source>
</evidence>
<keyword evidence="3" id="KW-1185">Reference proteome</keyword>
<feature type="compositionally biased region" description="Polar residues" evidence="1">
    <location>
        <begin position="46"/>
        <end position="58"/>
    </location>
</feature>
<evidence type="ECO:0000313" key="3">
    <source>
        <dbReference type="Proteomes" id="UP000553632"/>
    </source>
</evidence>
<gene>
    <name evidence="2" type="ORF">FOZ63_024259</name>
</gene>
<feature type="non-terminal residue" evidence="2">
    <location>
        <position position="1"/>
    </location>
</feature>
<comment type="caution">
    <text evidence="2">The sequence shown here is derived from an EMBL/GenBank/DDBJ whole genome shotgun (WGS) entry which is preliminary data.</text>
</comment>
<reference evidence="2 3" key="1">
    <citation type="submission" date="2020-04" db="EMBL/GenBank/DDBJ databases">
        <title>Perkinsus olseni comparative genomics.</title>
        <authorList>
            <person name="Bogema D.R."/>
        </authorList>
    </citation>
    <scope>NUCLEOTIDE SEQUENCE [LARGE SCALE GENOMIC DNA]</scope>
    <source>
        <strain evidence="2 3">ATCC PRA-207</strain>
    </source>
</reference>
<accession>A0A7J6TPU5</accession>
<protein>
    <submittedName>
        <fullName evidence="2">Uncharacterized protein</fullName>
    </submittedName>
</protein>
<dbReference type="Proteomes" id="UP000553632">
    <property type="component" value="Unassembled WGS sequence"/>
</dbReference>
<feature type="region of interest" description="Disordered" evidence="1">
    <location>
        <begin position="34"/>
        <end position="58"/>
    </location>
</feature>
<name>A0A7J6TPU5_PEROL</name>
<proteinExistence type="predicted"/>
<dbReference type="EMBL" id="JABANO010009712">
    <property type="protein sequence ID" value="KAF4746360.1"/>
    <property type="molecule type" value="Genomic_DNA"/>
</dbReference>
<evidence type="ECO:0000256" key="1">
    <source>
        <dbReference type="SAM" id="MobiDB-lite"/>
    </source>
</evidence>
<sequence length="114" mass="11757">MSSFMEGKNGQGDIFAPLRKAAEKAKEFAQKLFNGTEASVEGPAGDTSQANGGKNSSSSFLEAKDIGYFLGNAGSVGSEDADTDAAERGLSMAQDGISKLDADIAAQKKMLATE</sequence>
<organism evidence="2 3">
    <name type="scientific">Perkinsus olseni</name>
    <name type="common">Perkinsus atlanticus</name>
    <dbReference type="NCBI Taxonomy" id="32597"/>
    <lineage>
        <taxon>Eukaryota</taxon>
        <taxon>Sar</taxon>
        <taxon>Alveolata</taxon>
        <taxon>Perkinsozoa</taxon>
        <taxon>Perkinsea</taxon>
        <taxon>Perkinsida</taxon>
        <taxon>Perkinsidae</taxon>
        <taxon>Perkinsus</taxon>
    </lineage>
</organism>